<organism evidence="1 2">
    <name type="scientific">Coniosporium uncinatum</name>
    <dbReference type="NCBI Taxonomy" id="93489"/>
    <lineage>
        <taxon>Eukaryota</taxon>
        <taxon>Fungi</taxon>
        <taxon>Dikarya</taxon>
        <taxon>Ascomycota</taxon>
        <taxon>Pezizomycotina</taxon>
        <taxon>Dothideomycetes</taxon>
        <taxon>Dothideomycetes incertae sedis</taxon>
        <taxon>Coniosporium</taxon>
    </lineage>
</organism>
<evidence type="ECO:0000313" key="1">
    <source>
        <dbReference type="EMBL" id="KAK3062714.1"/>
    </source>
</evidence>
<accession>A0ACC3D6Z1</accession>
<name>A0ACC3D6Z1_9PEZI</name>
<feature type="non-terminal residue" evidence="1">
    <location>
        <position position="1"/>
    </location>
</feature>
<feature type="non-terminal residue" evidence="1">
    <location>
        <position position="1153"/>
    </location>
</feature>
<sequence length="1153" mass="125549">LFPSYARKHIKRKPEAVPGTIQQISGQGRDVRDSTGAGDAEYWRQEWEKYEDDHAVVDVDVRGWVYTPHRGQMNRKHRLFIGLARQLSGLPAPAAPPSQSTPSSSTPGSRATSPHQGHRERVEERQRHRDEDLIAKEAESILKKGQVEADAAGRGAYSEKPAKDDGDTDSLSEVQSANSSRQGSLRRPLEPDPLRRISGAGSIQGANESSISGVEKRASWNQPADMSAAQLAAANSNLMQRLMPFLANPLADTTVSAFFFNDERSMQKTTQTNSSGHFTLRAALDFIPTQVRVMVSDKLSVMEDVIITDAKGVSVISDIDDTIKHSAIASGAREIFRNAFIRDLSDLTIQGVKEWYSSLSDMGVQFHYVSNSPWQLFPVLTKYFQLAGLPPGSFHLKQYTGMLQGIFEPVAERKKGTLDRIARDFPERRFILIGDSGEADLEVYTDFVLENPGRVLAVFIRDVTTAAERGFFDSSMGPLTGPRSSQPPVKNDFSLGPPARSSQYSAEDDDPELKAAISASLRDIEERDHGSPASTVANRIQPQHSTHGPDVPSMRPTLPARRPTEPAAPQVHQMNDPIGDLIDFSEDEKPFASSGRPPPLTRAMSETVAQSAARRGSNASKNFRKPPPPSKPSRLRSRSNASQTSLTSPSNSLKPPPPRPRRPSTDVRKSSDQSSHSNSANAPDAAESTQSGYATSAKQAISSAYNHLPSPSDYLPESMSSHTAAPPSATNAPNGSSSAQRTATSGSQEMVSRKKPPPPPPPRRGLSSYPMAAAHYASNRVSGMFSSSPPSSPPLSGRPGVGTRSNSYSSYKPARRQGSSASSEYSSPPGSPGGGPLETKKEAMWRQRWGRAQQVMRKNGVVLRSWRSLHRITLSTLQTHPPTPKPPIYSFTIPTAQQPIPPPPARAQLKAFLTDAPIIAFDLDNTLHDLRLASSLALAPVLANIFREARLRHRDAEARLRRHRDTQRPKTHFVDGRTSAEYRGERDSEEEEEGLLEDLAATYKTALQRSLCLKPGALELVKLLKRRGKSVVVVTEGPQDARVWTLEWLGLASLVDAVFTSGGTGVNKVDGWLYDGVLEGLGVRGADVLMVGDDLERDVSAAEGRGIRGFWVDEKGMGGEEVEVLEGGALRVRDLGVLVTLFERGIEGASEAL</sequence>
<proteinExistence type="predicted"/>
<evidence type="ECO:0000313" key="2">
    <source>
        <dbReference type="Proteomes" id="UP001186974"/>
    </source>
</evidence>
<protein>
    <submittedName>
        <fullName evidence="1">Uncharacterized protein</fullName>
    </submittedName>
</protein>
<dbReference type="Proteomes" id="UP001186974">
    <property type="component" value="Unassembled WGS sequence"/>
</dbReference>
<dbReference type="EMBL" id="JAWDJW010007159">
    <property type="protein sequence ID" value="KAK3062714.1"/>
    <property type="molecule type" value="Genomic_DNA"/>
</dbReference>
<gene>
    <name evidence="1" type="ORF">LTS18_003505</name>
</gene>
<comment type="caution">
    <text evidence="1">The sequence shown here is derived from an EMBL/GenBank/DDBJ whole genome shotgun (WGS) entry which is preliminary data.</text>
</comment>
<keyword evidence="2" id="KW-1185">Reference proteome</keyword>
<reference evidence="1" key="1">
    <citation type="submission" date="2024-09" db="EMBL/GenBank/DDBJ databases">
        <title>Black Yeasts Isolated from many extreme environments.</title>
        <authorList>
            <person name="Coleine C."/>
            <person name="Stajich J.E."/>
            <person name="Selbmann L."/>
        </authorList>
    </citation>
    <scope>NUCLEOTIDE SEQUENCE</scope>
    <source>
        <strain evidence="1">CCFEE 5737</strain>
    </source>
</reference>